<feature type="compositionally biased region" description="Low complexity" evidence="1">
    <location>
        <begin position="232"/>
        <end position="267"/>
    </location>
</feature>
<feature type="domain" description="Flagellar hook-length control protein-like C-terminal" evidence="2">
    <location>
        <begin position="370"/>
        <end position="450"/>
    </location>
</feature>
<feature type="region of interest" description="Disordered" evidence="1">
    <location>
        <begin position="306"/>
        <end position="362"/>
    </location>
</feature>
<keyword evidence="3" id="KW-0969">Cilium</keyword>
<feature type="compositionally biased region" description="Basic and acidic residues" evidence="1">
    <location>
        <begin position="73"/>
        <end position="92"/>
    </location>
</feature>
<proteinExistence type="predicted"/>
<dbReference type="PANTHER" id="PTHR37533">
    <property type="entry name" value="FLAGELLAR HOOK-LENGTH CONTROL PROTEIN"/>
    <property type="match status" value="1"/>
</dbReference>
<gene>
    <name evidence="3" type="ORF">ACFOGJ_10960</name>
</gene>
<dbReference type="Pfam" id="PF02120">
    <property type="entry name" value="Flg_hook"/>
    <property type="match status" value="1"/>
</dbReference>
<dbReference type="InterPro" id="IPR038610">
    <property type="entry name" value="FliK-like_C_sf"/>
</dbReference>
<feature type="region of interest" description="Disordered" evidence="1">
    <location>
        <begin position="49"/>
        <end position="95"/>
    </location>
</feature>
<evidence type="ECO:0000256" key="1">
    <source>
        <dbReference type="SAM" id="MobiDB-lite"/>
    </source>
</evidence>
<evidence type="ECO:0000313" key="4">
    <source>
        <dbReference type="Proteomes" id="UP001595528"/>
    </source>
</evidence>
<accession>A0ABV7L010</accession>
<evidence type="ECO:0000259" key="2">
    <source>
        <dbReference type="Pfam" id="PF02120"/>
    </source>
</evidence>
<feature type="region of interest" description="Disordered" evidence="1">
    <location>
        <begin position="220"/>
        <end position="267"/>
    </location>
</feature>
<dbReference type="PANTHER" id="PTHR37533:SF2">
    <property type="entry name" value="FLAGELLAR HOOK-LENGTH CONTROL PROTEIN"/>
    <property type="match status" value="1"/>
</dbReference>
<dbReference type="Gene3D" id="3.30.750.140">
    <property type="match status" value="1"/>
</dbReference>
<evidence type="ECO:0000313" key="3">
    <source>
        <dbReference type="EMBL" id="MFC3227754.1"/>
    </source>
</evidence>
<dbReference type="Proteomes" id="UP001595528">
    <property type="component" value="Unassembled WGS sequence"/>
</dbReference>
<protein>
    <submittedName>
        <fullName evidence="3">Flagellar hook-length control protein FliK</fullName>
    </submittedName>
</protein>
<feature type="compositionally biased region" description="Low complexity" evidence="1">
    <location>
        <begin position="306"/>
        <end position="358"/>
    </location>
</feature>
<organism evidence="3 4">
    <name type="scientific">Marinibaculum pumilum</name>
    <dbReference type="NCBI Taxonomy" id="1766165"/>
    <lineage>
        <taxon>Bacteria</taxon>
        <taxon>Pseudomonadati</taxon>
        <taxon>Pseudomonadota</taxon>
        <taxon>Alphaproteobacteria</taxon>
        <taxon>Rhodospirillales</taxon>
        <taxon>Rhodospirillaceae</taxon>
        <taxon>Marinibaculum</taxon>
    </lineage>
</organism>
<feature type="region of interest" description="Disordered" evidence="1">
    <location>
        <begin position="438"/>
        <end position="478"/>
    </location>
</feature>
<name>A0ABV7L010_9PROT</name>
<keyword evidence="3" id="KW-0966">Cell projection</keyword>
<comment type="caution">
    <text evidence="3">The sequence shown here is derived from an EMBL/GenBank/DDBJ whole genome shotgun (WGS) entry which is preliminary data.</text>
</comment>
<reference evidence="4" key="1">
    <citation type="journal article" date="2019" name="Int. J. Syst. Evol. Microbiol.">
        <title>The Global Catalogue of Microorganisms (GCM) 10K type strain sequencing project: providing services to taxonomists for standard genome sequencing and annotation.</title>
        <authorList>
            <consortium name="The Broad Institute Genomics Platform"/>
            <consortium name="The Broad Institute Genome Sequencing Center for Infectious Disease"/>
            <person name="Wu L."/>
            <person name="Ma J."/>
        </authorList>
    </citation>
    <scope>NUCLEOTIDE SEQUENCE [LARGE SCALE GENOMIC DNA]</scope>
    <source>
        <strain evidence="4">KCTC 42964</strain>
    </source>
</reference>
<dbReference type="RefSeq" id="WP_379900195.1">
    <property type="nucleotide sequence ID" value="NZ_JBHRTR010000025.1"/>
</dbReference>
<feature type="compositionally biased region" description="Gly residues" evidence="1">
    <location>
        <begin position="222"/>
        <end position="231"/>
    </location>
</feature>
<keyword evidence="4" id="KW-1185">Reference proteome</keyword>
<dbReference type="InterPro" id="IPR021136">
    <property type="entry name" value="Flagellar_hook_control-like_C"/>
</dbReference>
<dbReference type="EMBL" id="JBHRTR010000025">
    <property type="protein sequence ID" value="MFC3227754.1"/>
    <property type="molecule type" value="Genomic_DNA"/>
</dbReference>
<sequence length="501" mass="51594">MATMEQIALRADPAALAKGAFNGADQAGRGVETRPGFESFADILAASESARRKDEAYQQAFDDSGLDELEEESLLREAEEEKERAESDRPAQDGRATVTEFLPFQFRPQLQGEGGQGQGELQQQLLASTAAQAVAGPAQAQAAPQQAAVPQGDMVPGAELQAGLATINNRAAWRQDAMAEAAVRRGDKREALVQPAAAGATSLGAVFGKGTNPGSLILAAGGQVGGQGQNGNSGSQSNLGGQNGQSPTQLPTQPLQAQADPAAMQARAEQFAAALNGQGAGQATGREMAGRAGQAAGAEALRAEAAGTASQASGQSAAQSAQATNGQPTATQLAQQADQAHKSAQTQAQQAPQQSRAPLPQPPVDQVAVRIASMAKDGMDQIRIQLEPADLGRVDVRLHMQDGAVTATVMADNQDTLDLLQRDSRSLQQALQDAGLKTNSDGLNFSLRDDGRGAPTDDGNGGRDFAGRDKGGEDGEGLLSAEAAAVEAQQWKSDRALDIVA</sequence>
<dbReference type="CDD" id="cd17470">
    <property type="entry name" value="T3SS_Flik_C"/>
    <property type="match status" value="1"/>
</dbReference>
<keyword evidence="3" id="KW-0282">Flagellum</keyword>
<dbReference type="InterPro" id="IPR052563">
    <property type="entry name" value="FliK"/>
</dbReference>